<proteinExistence type="predicted"/>
<dbReference type="EMBL" id="OZ019895">
    <property type="protein sequence ID" value="CAK9219924.1"/>
    <property type="molecule type" value="Genomic_DNA"/>
</dbReference>
<organism evidence="5 6">
    <name type="scientific">Sphagnum troendelagicum</name>
    <dbReference type="NCBI Taxonomy" id="128251"/>
    <lineage>
        <taxon>Eukaryota</taxon>
        <taxon>Viridiplantae</taxon>
        <taxon>Streptophyta</taxon>
        <taxon>Embryophyta</taxon>
        <taxon>Bryophyta</taxon>
        <taxon>Sphagnophytina</taxon>
        <taxon>Sphagnopsida</taxon>
        <taxon>Sphagnales</taxon>
        <taxon>Sphagnaceae</taxon>
        <taxon>Sphagnum</taxon>
    </lineage>
</organism>
<protein>
    <recommendedName>
        <fullName evidence="7">Kinesin light chain</fullName>
    </recommendedName>
</protein>
<evidence type="ECO:0000313" key="5">
    <source>
        <dbReference type="EMBL" id="CAK9219924.1"/>
    </source>
</evidence>
<dbReference type="PANTHER" id="PTHR45641">
    <property type="entry name" value="TETRATRICOPEPTIDE REPEAT PROTEIN (AFU_ORTHOLOGUE AFUA_6G03870)"/>
    <property type="match status" value="1"/>
</dbReference>
<evidence type="ECO:0000256" key="3">
    <source>
        <dbReference type="PROSITE-ProRule" id="PRU00339"/>
    </source>
</evidence>
<dbReference type="PROSITE" id="PS50005">
    <property type="entry name" value="TPR"/>
    <property type="match status" value="1"/>
</dbReference>
<evidence type="ECO:0000313" key="6">
    <source>
        <dbReference type="Proteomes" id="UP001497512"/>
    </source>
</evidence>
<feature type="repeat" description="TPR" evidence="3">
    <location>
        <begin position="330"/>
        <end position="363"/>
    </location>
</feature>
<dbReference type="PANTHER" id="PTHR45641:SF19">
    <property type="entry name" value="NEPHROCYSTIN-3"/>
    <property type="match status" value="1"/>
</dbReference>
<dbReference type="InterPro" id="IPR019734">
    <property type="entry name" value="TPR_rpt"/>
</dbReference>
<reference evidence="5" key="1">
    <citation type="submission" date="2024-02" db="EMBL/GenBank/DDBJ databases">
        <authorList>
            <consortium name="ELIXIR-Norway"/>
            <consortium name="Elixir Norway"/>
        </authorList>
    </citation>
    <scope>NUCLEOTIDE SEQUENCE</scope>
</reference>
<name>A0ABP0UET6_9BRYO</name>
<dbReference type="Gene3D" id="1.25.40.10">
    <property type="entry name" value="Tetratricopeptide repeat domain"/>
    <property type="match status" value="2"/>
</dbReference>
<evidence type="ECO:0008006" key="7">
    <source>
        <dbReference type="Google" id="ProtNLM"/>
    </source>
</evidence>
<dbReference type="SUPFAM" id="SSF48452">
    <property type="entry name" value="TPR-like"/>
    <property type="match status" value="3"/>
</dbReference>
<keyword evidence="6" id="KW-1185">Reference proteome</keyword>
<feature type="region of interest" description="Disordered" evidence="4">
    <location>
        <begin position="105"/>
        <end position="145"/>
    </location>
</feature>
<dbReference type="SMART" id="SM00028">
    <property type="entry name" value="TPR"/>
    <property type="match status" value="5"/>
</dbReference>
<evidence type="ECO:0000256" key="1">
    <source>
        <dbReference type="ARBA" id="ARBA00022737"/>
    </source>
</evidence>
<dbReference type="Proteomes" id="UP001497512">
    <property type="component" value="Chromosome 3"/>
</dbReference>
<keyword evidence="1" id="KW-0677">Repeat</keyword>
<gene>
    <name evidence="5" type="ORF">CSSPTR1EN2_LOCUS14993</name>
</gene>
<sequence length="668" mass="74306">MAKQRLLSALPSSSSSVVTPISFPRVAQQLCNHGSTELDICFQKVKFRVSWKSSWKIKKELPSRSKLQHGLAVPAHQPTWEFSRLLPTNLQHNFSSTRNRLWTHHRRRSKFEGGQQRTPDPSIDTKVKDTGTSNVESVEDDEENKNAQVLEDQLERFTRAVALDDTEMAAQVMQEMGNPFQVTDVKMLVEGAAKMADQLQELYEEVKRIIDNGDVESARDIIDANYDALREQLELGVEGIEHAAMLDILAQLRLTLGDFEEAEHLLLEMKNLLDKVGKRSPQLLVDNILGHMGSMYTTLGKPAEEARLLKEESPKIQDDALSKEDSPLVVELLLKAASTYCELEDNEKAIELYNRAIAIIQRTLGPEHESLAVPLTNLAYLVLEEGGVEESELAMLRALGILEREVGAHDRRVGEATCALARIKAAKGQVSAAVNLYQKGLQIMEDCNDVGEDYTTVEIVRSDFATLLDELERNEEAQELWHANIQVKEKLLGSNDPQLAVHLQNLAASYAASEKYDKCVPLLQRSLDLLLADLGPNAPELCFPLDGLATALLHLGRPSEAEPLARQALRICEAAHGSNSIATGDACHCLASIVHTLGESEEALVLIYRVLEIQERELLPGSDRFELVPTLELLIKLLESLGRWSDIPPILLKLQSLTSHLAPEHETS</sequence>
<dbReference type="Pfam" id="PF13424">
    <property type="entry name" value="TPR_12"/>
    <property type="match status" value="2"/>
</dbReference>
<dbReference type="InterPro" id="IPR011990">
    <property type="entry name" value="TPR-like_helical_dom_sf"/>
</dbReference>
<keyword evidence="2 3" id="KW-0802">TPR repeat</keyword>
<evidence type="ECO:0000256" key="4">
    <source>
        <dbReference type="SAM" id="MobiDB-lite"/>
    </source>
</evidence>
<accession>A0ABP0UET6</accession>
<evidence type="ECO:0000256" key="2">
    <source>
        <dbReference type="ARBA" id="ARBA00022803"/>
    </source>
</evidence>